<evidence type="ECO:0000256" key="5">
    <source>
        <dbReference type="ARBA" id="ARBA00022691"/>
    </source>
</evidence>
<dbReference type="GO" id="GO:0046872">
    <property type="term" value="F:metal ion binding"/>
    <property type="evidence" value="ECO:0007669"/>
    <property type="project" value="UniProtKB-KW"/>
</dbReference>
<evidence type="ECO:0000256" key="6">
    <source>
        <dbReference type="ARBA" id="ARBA00022723"/>
    </source>
</evidence>
<comment type="similarity">
    <text evidence="10">Belongs to the DPH1/DPH2 family.</text>
</comment>
<evidence type="ECO:0000256" key="7">
    <source>
        <dbReference type="ARBA" id="ARBA00023004"/>
    </source>
</evidence>
<keyword evidence="6 10" id="KW-0479">Metal-binding</keyword>
<dbReference type="Gene3D" id="3.40.50.11850">
    <property type="entry name" value="Diphthamide synthesis DPH1/DPH2 domain 2"/>
    <property type="match status" value="1"/>
</dbReference>
<dbReference type="InterPro" id="IPR035435">
    <property type="entry name" value="DPH1/DPH2_euk_archaea"/>
</dbReference>
<keyword evidence="4 10" id="KW-0808">Transferase</keyword>
<sequence>MLKIQNSDLFLRLEKTGAKKIGLQFPEGLKREAYAFADELKIRGYDVIISGDPCWGACDLDTSLISECDCLIHYGHAPVDDTKNVLYEFISQDIEISSLEAVLPLLKTKKTGLVTTIQHVHELEKAKEFLKSNGIEAVIAKGSKRTPYPGQILGCSYEAARNTECEEILFIGTGVFHPLGVSLATGARVVAFDPFMKIAEAVDSDKLLRQRFAKIEKARNAGNFGIILSKKSGQKRYELAKRLCSLSDKAYLISLFEITPDALLNLGFDAYVNTACPRLAYDDQARYPRPVLSPAEFEIVLGLRNWEDFEIDEIV</sequence>
<dbReference type="PANTHER" id="PTHR10762">
    <property type="entry name" value="DIPHTHAMIDE BIOSYNTHESIS PROTEIN"/>
    <property type="match status" value="1"/>
</dbReference>
<dbReference type="KEGG" id="manq:L1994_09200"/>
<dbReference type="RefSeq" id="WP_278099149.1">
    <property type="nucleotide sequence ID" value="NZ_CP091092.1"/>
</dbReference>
<dbReference type="PANTHER" id="PTHR10762:SF1">
    <property type="entry name" value="2-(3-AMINO-3-CARBOXYPROPYL)HISTIDINE SYNTHASE SUBUNIT 1"/>
    <property type="match status" value="1"/>
</dbReference>
<keyword evidence="5 10" id="KW-0949">S-adenosyl-L-methionine</keyword>
<evidence type="ECO:0000313" key="11">
    <source>
        <dbReference type="EMBL" id="WFN36311.1"/>
    </source>
</evidence>
<proteinExistence type="inferred from homology"/>
<dbReference type="SFLD" id="SFLDS00032">
    <property type="entry name" value="Radical_SAM_3-amino-3-carboxyp"/>
    <property type="match status" value="1"/>
</dbReference>
<dbReference type="InterPro" id="IPR016435">
    <property type="entry name" value="DPH1/DPH2"/>
</dbReference>
<comment type="pathway">
    <text evidence="2 10">Protein modification; peptidyl-diphthamide biosynthesis.</text>
</comment>
<keyword evidence="7 10" id="KW-0408">Iron</keyword>
<dbReference type="PIRSF" id="PIRSF004967">
    <property type="entry name" value="DPH1"/>
    <property type="match status" value="1"/>
</dbReference>
<protein>
    <recommendedName>
        <fullName evidence="3 10">2-(3-amino-3-carboxypropyl)histidine synthase</fullName>
        <ecNumber evidence="3 10">2.5.1.108</ecNumber>
    </recommendedName>
</protein>
<dbReference type="EC" id="2.5.1.108" evidence="3 10"/>
<dbReference type="Gene3D" id="3.40.50.11840">
    <property type="entry name" value="Diphthamide synthesis DPH1/DPH2 domain 1"/>
    <property type="match status" value="1"/>
</dbReference>
<evidence type="ECO:0000256" key="3">
    <source>
        <dbReference type="ARBA" id="ARBA00012221"/>
    </source>
</evidence>
<dbReference type="InterPro" id="IPR022428">
    <property type="entry name" value="Dph2_arc"/>
</dbReference>
<dbReference type="GO" id="GO:0017183">
    <property type="term" value="P:protein histidyl modification to diphthamide"/>
    <property type="evidence" value="ECO:0007669"/>
    <property type="project" value="UniProtKB-UniRule"/>
</dbReference>
<evidence type="ECO:0000256" key="10">
    <source>
        <dbReference type="PIRNR" id="PIRNR004967"/>
    </source>
</evidence>
<dbReference type="GO" id="GO:0051539">
    <property type="term" value="F:4 iron, 4 sulfur cluster binding"/>
    <property type="evidence" value="ECO:0007669"/>
    <property type="project" value="UniProtKB-UniRule"/>
</dbReference>
<evidence type="ECO:0000256" key="1">
    <source>
        <dbReference type="ARBA" id="ARBA00001966"/>
    </source>
</evidence>
<evidence type="ECO:0000256" key="2">
    <source>
        <dbReference type="ARBA" id="ARBA00005156"/>
    </source>
</evidence>
<dbReference type="NCBIfam" id="TIGR03682">
    <property type="entry name" value="arCOG04112"/>
    <property type="match status" value="1"/>
</dbReference>
<dbReference type="InterPro" id="IPR042263">
    <property type="entry name" value="DPH1/DPH2_1"/>
</dbReference>
<comment type="catalytic activity">
    <reaction evidence="9 10">
        <text>L-histidyl-[translation elongation factor 2] + S-adenosyl-L-methionine = 2-[(3S)-amino-3-carboxypropyl]-L-histidyl-[translation elongation factor 2] + S-methyl-5'-thioadenosine + H(+)</text>
        <dbReference type="Rhea" id="RHEA:36783"/>
        <dbReference type="Rhea" id="RHEA-COMP:9748"/>
        <dbReference type="Rhea" id="RHEA-COMP:9749"/>
        <dbReference type="ChEBI" id="CHEBI:15378"/>
        <dbReference type="ChEBI" id="CHEBI:17509"/>
        <dbReference type="ChEBI" id="CHEBI:29979"/>
        <dbReference type="ChEBI" id="CHEBI:59789"/>
        <dbReference type="ChEBI" id="CHEBI:73995"/>
        <dbReference type="EC" id="2.5.1.108"/>
    </reaction>
</comment>
<dbReference type="InterPro" id="IPR042265">
    <property type="entry name" value="DPH1/DPH2_3"/>
</dbReference>
<comment type="function">
    <text evidence="10">Catalyzes the first step of diphthamide biosynthesis, i.e. the transfer of the 3-amino-3-carboxypropyl group from S-adenosyl-L-methionine (SAM) to the C2 position of the imidazole ring of the target histidine residue in translation elongation factor 2 (EF-2).</text>
</comment>
<dbReference type="EMBL" id="CP091092">
    <property type="protein sequence ID" value="WFN36311.1"/>
    <property type="molecule type" value="Genomic_DNA"/>
</dbReference>
<comment type="cofactor">
    <cofactor evidence="1 10">
        <name>[4Fe-4S] cluster</name>
        <dbReference type="ChEBI" id="CHEBI:49883"/>
    </cofactor>
</comment>
<accession>A0AAF0JMD1</accession>
<organism evidence="11 12">
    <name type="scientific">Methanomicrobium antiquum</name>
    <dbReference type="NCBI Taxonomy" id="487686"/>
    <lineage>
        <taxon>Archaea</taxon>
        <taxon>Methanobacteriati</taxon>
        <taxon>Methanobacteriota</taxon>
        <taxon>Stenosarchaea group</taxon>
        <taxon>Methanomicrobia</taxon>
        <taxon>Methanomicrobiales</taxon>
        <taxon>Methanomicrobiaceae</taxon>
        <taxon>Methanomicrobium</taxon>
    </lineage>
</organism>
<dbReference type="NCBIfam" id="TIGR00322">
    <property type="entry name" value="diphth2_R"/>
    <property type="match status" value="1"/>
</dbReference>
<keyword evidence="12" id="KW-1185">Reference proteome</keyword>
<name>A0AAF0JMD1_9EURY</name>
<dbReference type="InterPro" id="IPR042264">
    <property type="entry name" value="DPH1/DPH2_2"/>
</dbReference>
<evidence type="ECO:0000256" key="4">
    <source>
        <dbReference type="ARBA" id="ARBA00022679"/>
    </source>
</evidence>
<keyword evidence="10" id="KW-0004">4Fe-4S</keyword>
<dbReference type="Gene3D" id="3.40.50.11860">
    <property type="entry name" value="Diphthamide synthesis DPH1/DPH2 domain 3"/>
    <property type="match status" value="1"/>
</dbReference>
<keyword evidence="8 10" id="KW-0411">Iron-sulfur</keyword>
<dbReference type="Pfam" id="PF01866">
    <property type="entry name" value="Diphthamide_syn"/>
    <property type="match status" value="1"/>
</dbReference>
<dbReference type="AlphaFoldDB" id="A0AAF0JMD1"/>
<evidence type="ECO:0000313" key="12">
    <source>
        <dbReference type="Proteomes" id="UP001218895"/>
    </source>
</evidence>
<reference evidence="11" key="1">
    <citation type="submission" date="2022-01" db="EMBL/GenBank/DDBJ databases">
        <title>Complete genome of Methanomicrobium antiquum DSM 21220.</title>
        <authorList>
            <person name="Chen S.-C."/>
            <person name="You Y.-T."/>
            <person name="Zhou Y.-Z."/>
            <person name="Lai M.-C."/>
        </authorList>
    </citation>
    <scope>NUCLEOTIDE SEQUENCE</scope>
    <source>
        <strain evidence="11">DSM 21220</strain>
    </source>
</reference>
<dbReference type="GO" id="GO:0090560">
    <property type="term" value="F:2-(3-amino-3-carboxypropyl)histidine synthase activity"/>
    <property type="evidence" value="ECO:0007669"/>
    <property type="project" value="UniProtKB-UniRule"/>
</dbReference>
<dbReference type="GeneID" id="79950572"/>
<dbReference type="Proteomes" id="UP001218895">
    <property type="component" value="Chromosome"/>
</dbReference>
<gene>
    <name evidence="11" type="primary">dph2</name>
    <name evidence="11" type="ORF">L1994_09200</name>
</gene>
<evidence type="ECO:0000256" key="9">
    <source>
        <dbReference type="ARBA" id="ARBA00048403"/>
    </source>
</evidence>
<evidence type="ECO:0000256" key="8">
    <source>
        <dbReference type="ARBA" id="ARBA00023014"/>
    </source>
</evidence>